<reference evidence="6 7" key="1">
    <citation type="submission" date="2016-10" db="EMBL/GenBank/DDBJ databases">
        <authorList>
            <person name="de Groot N.N."/>
        </authorList>
    </citation>
    <scope>NUCLEOTIDE SEQUENCE [LARGE SCALE GENOMIC DNA]</scope>
    <source>
        <strain evidence="6 7">DSM 7343</strain>
    </source>
</reference>
<keyword evidence="2" id="KW-0805">Transcription regulation</keyword>
<dbReference type="GO" id="GO:0003700">
    <property type="term" value="F:DNA-binding transcription factor activity"/>
    <property type="evidence" value="ECO:0007669"/>
    <property type="project" value="InterPro"/>
</dbReference>
<dbReference type="Gene3D" id="1.10.10.10">
    <property type="entry name" value="Winged helix-like DNA-binding domain superfamily/Winged helix DNA-binding domain"/>
    <property type="match status" value="1"/>
</dbReference>
<feature type="domain" description="HTH lysR-type" evidence="5">
    <location>
        <begin position="18"/>
        <end position="75"/>
    </location>
</feature>
<dbReference type="EMBL" id="FNQN01000004">
    <property type="protein sequence ID" value="SEA27356.1"/>
    <property type="molecule type" value="Genomic_DNA"/>
</dbReference>
<keyword evidence="3" id="KW-0238">DNA-binding</keyword>
<dbReference type="CDD" id="cd05466">
    <property type="entry name" value="PBP2_LTTR_substrate"/>
    <property type="match status" value="1"/>
</dbReference>
<dbReference type="SUPFAM" id="SSF46785">
    <property type="entry name" value="Winged helix' DNA-binding domain"/>
    <property type="match status" value="1"/>
</dbReference>
<dbReference type="PANTHER" id="PTHR30126">
    <property type="entry name" value="HTH-TYPE TRANSCRIPTIONAL REGULATOR"/>
    <property type="match status" value="1"/>
</dbReference>
<evidence type="ECO:0000313" key="6">
    <source>
        <dbReference type="EMBL" id="SEA27356.1"/>
    </source>
</evidence>
<dbReference type="SUPFAM" id="SSF53850">
    <property type="entry name" value="Periplasmic binding protein-like II"/>
    <property type="match status" value="1"/>
</dbReference>
<evidence type="ECO:0000259" key="5">
    <source>
        <dbReference type="PROSITE" id="PS50931"/>
    </source>
</evidence>
<dbReference type="Gene3D" id="3.40.190.290">
    <property type="match status" value="1"/>
</dbReference>
<dbReference type="GO" id="GO:0000976">
    <property type="term" value="F:transcription cis-regulatory region binding"/>
    <property type="evidence" value="ECO:0007669"/>
    <property type="project" value="TreeGrafter"/>
</dbReference>
<comment type="similarity">
    <text evidence="1">Belongs to the LysR transcriptional regulatory family.</text>
</comment>
<accession>A0A1H3ZUB1</accession>
<keyword evidence="7" id="KW-1185">Reference proteome</keyword>
<evidence type="ECO:0000256" key="2">
    <source>
        <dbReference type="ARBA" id="ARBA00023015"/>
    </source>
</evidence>
<evidence type="ECO:0000256" key="3">
    <source>
        <dbReference type="ARBA" id="ARBA00023125"/>
    </source>
</evidence>
<name>A0A1H3ZUB1_9BACT</name>
<sequence>MIMRFVHIVLFFLGKYVMESNYLKTLIVVGKYGNITRASEILHVSQPAISRRIKLLEDQFGQVLLDRSGTGVELTAAGKIVADKAVQMLELEKELISGLTTVETNEKLTFACTPSFGIAHLPQIMRDFMLKSSASPDLLFHFDVPRKIIAGLNSEIYCFSVFEHTEGLNLTGLQTISLPGDEMVFVASPKLEISEEEIEIDDVLHHTLYGRHEGCCSRSLLEINLQNNGLSISSFERLIIYDDLHLLIDAISNGDGIAFLSKDVVAKELATGNLKEFKVAGFSLARNRSLVTPSNFVHSNITKQLTESIFDYFKAQPFCGK</sequence>
<dbReference type="InterPro" id="IPR036388">
    <property type="entry name" value="WH-like_DNA-bd_sf"/>
</dbReference>
<keyword evidence="4" id="KW-0804">Transcription</keyword>
<dbReference type="Pfam" id="PF00126">
    <property type="entry name" value="HTH_1"/>
    <property type="match status" value="1"/>
</dbReference>
<evidence type="ECO:0000313" key="7">
    <source>
        <dbReference type="Proteomes" id="UP000199409"/>
    </source>
</evidence>
<dbReference type="Pfam" id="PF03466">
    <property type="entry name" value="LysR_substrate"/>
    <property type="match status" value="1"/>
</dbReference>
<dbReference type="PROSITE" id="PS50931">
    <property type="entry name" value="HTH_LYSR"/>
    <property type="match status" value="1"/>
</dbReference>
<gene>
    <name evidence="6" type="ORF">SAMN05660420_01681</name>
</gene>
<organism evidence="6 7">
    <name type="scientific">Desulfuromusa kysingii</name>
    <dbReference type="NCBI Taxonomy" id="37625"/>
    <lineage>
        <taxon>Bacteria</taxon>
        <taxon>Pseudomonadati</taxon>
        <taxon>Thermodesulfobacteriota</taxon>
        <taxon>Desulfuromonadia</taxon>
        <taxon>Desulfuromonadales</taxon>
        <taxon>Geopsychrobacteraceae</taxon>
        <taxon>Desulfuromusa</taxon>
    </lineage>
</organism>
<evidence type="ECO:0000256" key="1">
    <source>
        <dbReference type="ARBA" id="ARBA00009437"/>
    </source>
</evidence>
<dbReference type="AlphaFoldDB" id="A0A1H3ZUB1"/>
<dbReference type="Proteomes" id="UP000199409">
    <property type="component" value="Unassembled WGS sequence"/>
</dbReference>
<dbReference type="InterPro" id="IPR036390">
    <property type="entry name" value="WH_DNA-bd_sf"/>
</dbReference>
<dbReference type="STRING" id="37625.SAMN05660420_01681"/>
<dbReference type="InterPro" id="IPR005119">
    <property type="entry name" value="LysR_subst-bd"/>
</dbReference>
<dbReference type="PRINTS" id="PR00039">
    <property type="entry name" value="HTHLYSR"/>
</dbReference>
<protein>
    <submittedName>
        <fullName evidence="6">Transcriptional regulator, LysR family</fullName>
    </submittedName>
</protein>
<dbReference type="PANTHER" id="PTHR30126:SF91">
    <property type="entry name" value="LYSR FAMILY TRANSCRIPTIONAL REGULATOR"/>
    <property type="match status" value="1"/>
</dbReference>
<evidence type="ECO:0000256" key="4">
    <source>
        <dbReference type="ARBA" id="ARBA00023163"/>
    </source>
</evidence>
<dbReference type="InterPro" id="IPR000847">
    <property type="entry name" value="LysR_HTH_N"/>
</dbReference>
<proteinExistence type="inferred from homology"/>
<dbReference type="NCBIfam" id="NF041036">
    <property type="entry name" value="decaheme_TF"/>
    <property type="match status" value="1"/>
</dbReference>